<sequence>MKNLQKLATATVLAAVVSTVPQSAWAEQPVQAKQEAEIQKQQVPADVIQKDQAIAKVRNLFDGLKELPYAEAYYVPDHIGMYSNPVWSLTFSKENFTQLKQEPQKKNEDGPRDVLHAILDAKTGQLLNFSRQNPDWIGDKEPSAQQARQAAADFLKKIAPDLSNRVQVDDVSSGTMGFYSQKGKKEYRWRFASVNFYETVHGIPFHSNCVSIHVDPYGHVVGMNVFFRFDSSKLPDPAKAIPLAKAEEIFSRQLKMNKMYMTGYTQRDENGKFKWVEHPVLMFTPNNVPPINALTGQPAETFFFRSWNEEPKKFTLDGLGKTLQAENKEEAKRLVTDFFKLDLTKFQFEEQQDPGFESDREMWNFNWTEKNTGGSAEHPKFVHATFDAKSGQLMGLFMNENENSDKPTITLEEGQTKALEFLKSQLPTGEQEIFLMSSFDESNFEQPPKWYDPSKEKAQQNFKPEHVYSYTFNLGHQGVPIADLGYSVQIDAVTGQIVGVYLPVLKPIHLPDNKNTVSEEVAKETFLHDQPLHLLYNWPEFHMQIAPEGQLLYEPDFIHMGKFSYIDAFTGKTVVVDVNR</sequence>
<evidence type="ECO:0000313" key="4">
    <source>
        <dbReference type="Proteomes" id="UP001057291"/>
    </source>
</evidence>
<dbReference type="EMBL" id="BOQE01000001">
    <property type="protein sequence ID" value="GIM45609.1"/>
    <property type="molecule type" value="Genomic_DNA"/>
</dbReference>
<organism evidence="3 4">
    <name type="scientific">Collibacillus ludicampi</name>
    <dbReference type="NCBI Taxonomy" id="2771369"/>
    <lineage>
        <taxon>Bacteria</taxon>
        <taxon>Bacillati</taxon>
        <taxon>Bacillota</taxon>
        <taxon>Bacilli</taxon>
        <taxon>Bacillales</taxon>
        <taxon>Alicyclobacillaceae</taxon>
        <taxon>Collibacillus</taxon>
    </lineage>
</organism>
<evidence type="ECO:0000256" key="1">
    <source>
        <dbReference type="SAM" id="SignalP"/>
    </source>
</evidence>
<accession>A0AAV4LD24</accession>
<keyword evidence="4" id="KW-1185">Reference proteome</keyword>
<feature type="chain" id="PRO_5043506588" description="YcdB/YcdC repeated domain-containing protein" evidence="1">
    <location>
        <begin position="27"/>
        <end position="580"/>
    </location>
</feature>
<name>A0AAV4LD24_9BACL</name>
<evidence type="ECO:0000313" key="3">
    <source>
        <dbReference type="EMBL" id="GIM45609.1"/>
    </source>
</evidence>
<feature type="domain" description="YcdB/YcdC repeated" evidence="2">
    <location>
        <begin position="107"/>
        <end position="221"/>
    </location>
</feature>
<dbReference type="Proteomes" id="UP001057291">
    <property type="component" value="Unassembled WGS sequence"/>
</dbReference>
<feature type="domain" description="YcdB/YcdC repeated" evidence="2">
    <location>
        <begin position="346"/>
        <end position="498"/>
    </location>
</feature>
<feature type="signal peptide" evidence="1">
    <location>
        <begin position="1"/>
        <end position="26"/>
    </location>
</feature>
<dbReference type="Pfam" id="PF16244">
    <property type="entry name" value="DUF4901"/>
    <property type="match status" value="2"/>
</dbReference>
<dbReference type="InterPro" id="IPR032599">
    <property type="entry name" value="YcdB/YcdC_rep_domain"/>
</dbReference>
<reference evidence="3" key="1">
    <citation type="journal article" date="2023" name="Int. J. Syst. Evol. Microbiol.">
        <title>Collibacillus ludicampi gen. nov., sp. nov., a new soil bacterium of the family Alicyclobacillaceae.</title>
        <authorList>
            <person name="Jojima T."/>
            <person name="Ioku Y."/>
            <person name="Fukuta Y."/>
            <person name="Shirasaka N."/>
            <person name="Matsumura Y."/>
            <person name="Mori M."/>
        </authorList>
    </citation>
    <scope>NUCLEOTIDE SEQUENCE</scope>
    <source>
        <strain evidence="3">TP075</strain>
    </source>
</reference>
<dbReference type="AlphaFoldDB" id="A0AAV4LD24"/>
<gene>
    <name evidence="3" type="ORF">DNHGIG_11580</name>
</gene>
<keyword evidence="1" id="KW-0732">Signal</keyword>
<dbReference type="RefSeq" id="WP_282198795.1">
    <property type="nucleotide sequence ID" value="NZ_BOQE01000001.1"/>
</dbReference>
<protein>
    <recommendedName>
        <fullName evidence="2">YcdB/YcdC repeated domain-containing protein</fullName>
    </recommendedName>
</protein>
<evidence type="ECO:0000259" key="2">
    <source>
        <dbReference type="Pfam" id="PF16244"/>
    </source>
</evidence>
<proteinExistence type="predicted"/>
<comment type="caution">
    <text evidence="3">The sequence shown here is derived from an EMBL/GenBank/DDBJ whole genome shotgun (WGS) entry which is preliminary data.</text>
</comment>